<keyword evidence="4" id="KW-1185">Reference proteome</keyword>
<dbReference type="RefSeq" id="WP_190417004.1">
    <property type="nucleotide sequence ID" value="NZ_JAMPKK010000088.1"/>
</dbReference>
<proteinExistence type="predicted"/>
<evidence type="ECO:0000256" key="2">
    <source>
        <dbReference type="SAM" id="MobiDB-lite"/>
    </source>
</evidence>
<evidence type="ECO:0000256" key="1">
    <source>
        <dbReference type="SAM" id="Coils"/>
    </source>
</evidence>
<dbReference type="EMBL" id="JAMPKK010000088">
    <property type="protein sequence ID" value="MEP0867802.1"/>
    <property type="molecule type" value="Genomic_DNA"/>
</dbReference>
<sequence length="317" mass="34715">MLFQSDIQNLESEIASLQAVIAARQSRIDQLNQAESVAGSAIQTLQDAVVKVSELAPDAIALLKSAVLGLFSDDGEGGDEPSPEPEPTPDHDGNDNPGSFDDFGSDDDSPADNTEDDIPTGDNDGSDIPAGSLVQIENPATGEKISWVTPASAPTEIDQPSQAYIHKVKERFRSTLGYKHISAAALTPHFVKAALRNRTEEFMSAVNLERTGKQFWIAVDSWLQDFEAHRAVQPGFTYQETPESSPLTPEFLVYEGSICIGKIRESLTLGGWIHKHRSLQHPFKCREDAAADLLARYQRQQETLHKSHNEILTAHGF</sequence>
<feature type="region of interest" description="Disordered" evidence="2">
    <location>
        <begin position="72"/>
        <end position="132"/>
    </location>
</feature>
<accession>A0ABV0JYV8</accession>
<evidence type="ECO:0000313" key="3">
    <source>
        <dbReference type="EMBL" id="MEP0867802.1"/>
    </source>
</evidence>
<name>A0ABV0JYV8_9CYAN</name>
<reference evidence="3 4" key="1">
    <citation type="submission" date="2022-04" db="EMBL/GenBank/DDBJ databases">
        <title>Positive selection, recombination, and allopatry shape intraspecific diversity of widespread and dominant cyanobacteria.</title>
        <authorList>
            <person name="Wei J."/>
            <person name="Shu W."/>
            <person name="Hu C."/>
        </authorList>
    </citation>
    <scope>NUCLEOTIDE SEQUENCE [LARGE SCALE GENOMIC DNA]</scope>
    <source>
        <strain evidence="3 4">GB2-A5</strain>
    </source>
</reference>
<feature type="compositionally biased region" description="Acidic residues" evidence="2">
    <location>
        <begin position="73"/>
        <end position="83"/>
    </location>
</feature>
<gene>
    <name evidence="3" type="ORF">NDI37_25485</name>
</gene>
<dbReference type="Proteomes" id="UP001442494">
    <property type="component" value="Unassembled WGS sequence"/>
</dbReference>
<evidence type="ECO:0000313" key="4">
    <source>
        <dbReference type="Proteomes" id="UP001442494"/>
    </source>
</evidence>
<organism evidence="3 4">
    <name type="scientific">Funiculus sociatus GB2-A5</name>
    <dbReference type="NCBI Taxonomy" id="2933946"/>
    <lineage>
        <taxon>Bacteria</taxon>
        <taxon>Bacillati</taxon>
        <taxon>Cyanobacteriota</taxon>
        <taxon>Cyanophyceae</taxon>
        <taxon>Coleofasciculales</taxon>
        <taxon>Coleofasciculaceae</taxon>
        <taxon>Funiculus</taxon>
    </lineage>
</organism>
<comment type="caution">
    <text evidence="3">The sequence shown here is derived from an EMBL/GenBank/DDBJ whole genome shotgun (WGS) entry which is preliminary data.</text>
</comment>
<feature type="compositionally biased region" description="Acidic residues" evidence="2">
    <location>
        <begin position="103"/>
        <end position="119"/>
    </location>
</feature>
<protein>
    <submittedName>
        <fullName evidence="3">Uncharacterized protein</fullName>
    </submittedName>
</protein>
<feature type="coiled-coil region" evidence="1">
    <location>
        <begin position="7"/>
        <end position="34"/>
    </location>
</feature>
<keyword evidence="1" id="KW-0175">Coiled coil</keyword>